<dbReference type="AlphaFoldDB" id="A0A5C6AYE8"/>
<dbReference type="EMBL" id="SJPP01000005">
    <property type="protein sequence ID" value="TWU04179.1"/>
    <property type="molecule type" value="Genomic_DNA"/>
</dbReference>
<dbReference type="OrthoDB" id="287168at2"/>
<dbReference type="Proteomes" id="UP000320735">
    <property type="component" value="Unassembled WGS sequence"/>
</dbReference>
<evidence type="ECO:0000313" key="2">
    <source>
        <dbReference type="Proteomes" id="UP000320735"/>
    </source>
</evidence>
<evidence type="ECO:0000313" key="1">
    <source>
        <dbReference type="EMBL" id="TWU04179.1"/>
    </source>
</evidence>
<accession>A0A5C6AYE8</accession>
<proteinExistence type="predicted"/>
<dbReference type="RefSeq" id="WP_146374442.1">
    <property type="nucleotide sequence ID" value="NZ_SJPP01000005.1"/>
</dbReference>
<sequence length="87" mass="9751">MYKYTFAPQVDMLEIEASFLLAVLATESLHGESQVRLEAKHAMDVDRRTCVIDAGNLVGRDLNSLFVKFVGREFGEDAFTVREVPVS</sequence>
<reference evidence="1 2" key="1">
    <citation type="submission" date="2019-02" db="EMBL/GenBank/DDBJ databases">
        <title>Deep-cultivation of Planctomycetes and their phenomic and genomic characterization uncovers novel biology.</title>
        <authorList>
            <person name="Wiegand S."/>
            <person name="Jogler M."/>
            <person name="Boedeker C."/>
            <person name="Pinto D."/>
            <person name="Vollmers J."/>
            <person name="Rivas-Marin E."/>
            <person name="Kohn T."/>
            <person name="Peeters S.H."/>
            <person name="Heuer A."/>
            <person name="Rast P."/>
            <person name="Oberbeckmann S."/>
            <person name="Bunk B."/>
            <person name="Jeske O."/>
            <person name="Meyerdierks A."/>
            <person name="Storesund J.E."/>
            <person name="Kallscheuer N."/>
            <person name="Luecker S."/>
            <person name="Lage O.M."/>
            <person name="Pohl T."/>
            <person name="Merkel B.J."/>
            <person name="Hornburger P."/>
            <person name="Mueller R.-W."/>
            <person name="Bruemmer F."/>
            <person name="Labrenz M."/>
            <person name="Spormann A.M."/>
            <person name="Op Den Camp H."/>
            <person name="Overmann J."/>
            <person name="Amann R."/>
            <person name="Jetten M.S.M."/>
            <person name="Mascher T."/>
            <person name="Medema M.H."/>
            <person name="Devos D.P."/>
            <person name="Kaster A.-K."/>
            <person name="Ovreas L."/>
            <person name="Rohde M."/>
            <person name="Galperin M.Y."/>
            <person name="Jogler C."/>
        </authorList>
    </citation>
    <scope>NUCLEOTIDE SEQUENCE [LARGE SCALE GENOMIC DNA]</scope>
    <source>
        <strain evidence="1 2">CA54</strain>
    </source>
</reference>
<protein>
    <submittedName>
        <fullName evidence="1">Uncharacterized protein</fullName>
    </submittedName>
</protein>
<gene>
    <name evidence="1" type="ORF">CA54_60610</name>
</gene>
<name>A0A5C6AYE8_9PLAN</name>
<organism evidence="1 2">
    <name type="scientific">Symmachiella macrocystis</name>
    <dbReference type="NCBI Taxonomy" id="2527985"/>
    <lineage>
        <taxon>Bacteria</taxon>
        <taxon>Pseudomonadati</taxon>
        <taxon>Planctomycetota</taxon>
        <taxon>Planctomycetia</taxon>
        <taxon>Planctomycetales</taxon>
        <taxon>Planctomycetaceae</taxon>
        <taxon>Symmachiella</taxon>
    </lineage>
</organism>
<comment type="caution">
    <text evidence="1">The sequence shown here is derived from an EMBL/GenBank/DDBJ whole genome shotgun (WGS) entry which is preliminary data.</text>
</comment>
<keyword evidence="2" id="KW-1185">Reference proteome</keyword>